<evidence type="ECO:0000256" key="1">
    <source>
        <dbReference type="ARBA" id="ARBA00022741"/>
    </source>
</evidence>
<dbReference type="InterPro" id="IPR011009">
    <property type="entry name" value="Kinase-like_dom_sf"/>
</dbReference>
<reference evidence="5 6" key="1">
    <citation type="journal article" date="2023" name="Commun. Biol.">
        <title>Genome analysis of Parmales, the sister group of diatoms, reveals the evolutionary specialization of diatoms from phago-mixotrophs to photoautotrophs.</title>
        <authorList>
            <person name="Ban H."/>
            <person name="Sato S."/>
            <person name="Yoshikawa S."/>
            <person name="Yamada K."/>
            <person name="Nakamura Y."/>
            <person name="Ichinomiya M."/>
            <person name="Sato N."/>
            <person name="Blanc-Mathieu R."/>
            <person name="Endo H."/>
            <person name="Kuwata A."/>
            <person name="Ogata H."/>
        </authorList>
    </citation>
    <scope>NUCLEOTIDE SEQUENCE [LARGE SCALE GENOMIC DNA]</scope>
</reference>
<sequence>MKNLRHPNVVKLVGVVWEDEMFACCLEFVSNGTLEDHLRRCVGPRQSELTWKTQLLKTSLECAVGMQYLHHERYFSEDDQSFHETIIHRDLKPENMLLTPEWQLKLTDFGEARAAKINHTMTNVGTPIYIAPEIMNNDYYDSKADVYSFGIVLVAMIRGESNIIQFFFESLRKHMRKPNQNGVGITLLNMRMFNKGWRPLLPPNFKRAYPKLSTLINECWQLDRDKRPTFDDVVARLSGEIGEEVRRKEEPIITFLSLEDDRIYHGMDGKPDVEDVVEDHADTNKHFVSREEYDQVVKELESRGARLQSLTSELKDKQNLKQEKDKLKKLVKEKDKEIASLRSHRQPSTNRLQPGLEKTDSQAEREMKSMLSAMGRAPEPVEKKKPAPMEKTDSQADCEMKSMLAMMGR</sequence>
<dbReference type="Gene3D" id="3.30.200.20">
    <property type="entry name" value="Phosphorylase Kinase, domain 1"/>
    <property type="match status" value="1"/>
</dbReference>
<feature type="region of interest" description="Disordered" evidence="3">
    <location>
        <begin position="338"/>
        <end position="396"/>
    </location>
</feature>
<evidence type="ECO:0000256" key="2">
    <source>
        <dbReference type="ARBA" id="ARBA00022840"/>
    </source>
</evidence>
<organism evidence="5 6">
    <name type="scientific">Tetraparma gracilis</name>
    <dbReference type="NCBI Taxonomy" id="2962635"/>
    <lineage>
        <taxon>Eukaryota</taxon>
        <taxon>Sar</taxon>
        <taxon>Stramenopiles</taxon>
        <taxon>Ochrophyta</taxon>
        <taxon>Bolidophyceae</taxon>
        <taxon>Parmales</taxon>
        <taxon>Triparmaceae</taxon>
        <taxon>Tetraparma</taxon>
    </lineage>
</organism>
<evidence type="ECO:0000313" key="5">
    <source>
        <dbReference type="EMBL" id="GMI30297.1"/>
    </source>
</evidence>
<dbReference type="PANTHER" id="PTHR44329:SF298">
    <property type="entry name" value="MIXED LINEAGE KINASE DOMAIN-LIKE PROTEIN"/>
    <property type="match status" value="1"/>
</dbReference>
<dbReference type="SMART" id="SM00220">
    <property type="entry name" value="S_TKc"/>
    <property type="match status" value="1"/>
</dbReference>
<name>A0ABQ6MQU2_9STRA</name>
<keyword evidence="2" id="KW-0067">ATP-binding</keyword>
<dbReference type="PROSITE" id="PS00108">
    <property type="entry name" value="PROTEIN_KINASE_ST"/>
    <property type="match status" value="1"/>
</dbReference>
<dbReference type="Pfam" id="PF00069">
    <property type="entry name" value="Pkinase"/>
    <property type="match status" value="1"/>
</dbReference>
<feature type="compositionally biased region" description="Basic and acidic residues" evidence="3">
    <location>
        <begin position="357"/>
        <end position="368"/>
    </location>
</feature>
<dbReference type="Gene3D" id="1.10.510.10">
    <property type="entry name" value="Transferase(Phosphotransferase) domain 1"/>
    <property type="match status" value="1"/>
</dbReference>
<keyword evidence="1" id="KW-0547">Nucleotide-binding</keyword>
<dbReference type="InterPro" id="IPR051681">
    <property type="entry name" value="Ser/Thr_Kinases-Pseudokinases"/>
</dbReference>
<gene>
    <name evidence="5" type="ORF">TeGR_g4988</name>
</gene>
<keyword evidence="6" id="KW-1185">Reference proteome</keyword>
<feature type="compositionally biased region" description="Basic and acidic residues" evidence="3">
    <location>
        <begin position="379"/>
        <end position="396"/>
    </location>
</feature>
<dbReference type="Proteomes" id="UP001165060">
    <property type="component" value="Unassembled WGS sequence"/>
</dbReference>
<dbReference type="PANTHER" id="PTHR44329">
    <property type="entry name" value="SERINE/THREONINE-PROTEIN KINASE TNNI3K-RELATED"/>
    <property type="match status" value="1"/>
</dbReference>
<evidence type="ECO:0000256" key="3">
    <source>
        <dbReference type="SAM" id="MobiDB-lite"/>
    </source>
</evidence>
<dbReference type="EMBL" id="BRYB01001646">
    <property type="protein sequence ID" value="GMI30297.1"/>
    <property type="molecule type" value="Genomic_DNA"/>
</dbReference>
<evidence type="ECO:0000259" key="4">
    <source>
        <dbReference type="PROSITE" id="PS50011"/>
    </source>
</evidence>
<feature type="domain" description="Protein kinase" evidence="4">
    <location>
        <begin position="1"/>
        <end position="253"/>
    </location>
</feature>
<accession>A0ABQ6MQU2</accession>
<dbReference type="InterPro" id="IPR008271">
    <property type="entry name" value="Ser/Thr_kinase_AS"/>
</dbReference>
<proteinExistence type="predicted"/>
<comment type="caution">
    <text evidence="5">The sequence shown here is derived from an EMBL/GenBank/DDBJ whole genome shotgun (WGS) entry which is preliminary data.</text>
</comment>
<evidence type="ECO:0000313" key="6">
    <source>
        <dbReference type="Proteomes" id="UP001165060"/>
    </source>
</evidence>
<dbReference type="PROSITE" id="PS50011">
    <property type="entry name" value="PROTEIN_KINASE_DOM"/>
    <property type="match status" value="1"/>
</dbReference>
<dbReference type="SUPFAM" id="SSF56112">
    <property type="entry name" value="Protein kinase-like (PK-like)"/>
    <property type="match status" value="1"/>
</dbReference>
<dbReference type="InterPro" id="IPR000719">
    <property type="entry name" value="Prot_kinase_dom"/>
</dbReference>
<protein>
    <recommendedName>
        <fullName evidence="4">Protein kinase domain-containing protein</fullName>
    </recommendedName>
</protein>